<name>Q22AF2_TETTS</name>
<evidence type="ECO:0000313" key="3">
    <source>
        <dbReference type="Proteomes" id="UP000009168"/>
    </source>
</evidence>
<keyword evidence="3" id="KW-1185">Reference proteome</keyword>
<reference evidence="3" key="1">
    <citation type="journal article" date="2006" name="PLoS Biol.">
        <title>Macronuclear genome sequence of the ciliate Tetrahymena thermophila, a model eukaryote.</title>
        <authorList>
            <person name="Eisen J.A."/>
            <person name="Coyne R.S."/>
            <person name="Wu M."/>
            <person name="Wu D."/>
            <person name="Thiagarajan M."/>
            <person name="Wortman J.R."/>
            <person name="Badger J.H."/>
            <person name="Ren Q."/>
            <person name="Amedeo P."/>
            <person name="Jones K.M."/>
            <person name="Tallon L.J."/>
            <person name="Delcher A.L."/>
            <person name="Salzberg S.L."/>
            <person name="Silva J.C."/>
            <person name="Haas B.J."/>
            <person name="Majoros W.H."/>
            <person name="Farzad M."/>
            <person name="Carlton J.M."/>
            <person name="Smith R.K. Jr."/>
            <person name="Garg J."/>
            <person name="Pearlman R.E."/>
            <person name="Karrer K.M."/>
            <person name="Sun L."/>
            <person name="Manning G."/>
            <person name="Elde N.C."/>
            <person name="Turkewitz A.P."/>
            <person name="Asai D.J."/>
            <person name="Wilkes D.E."/>
            <person name="Wang Y."/>
            <person name="Cai H."/>
            <person name="Collins K."/>
            <person name="Stewart B.A."/>
            <person name="Lee S.R."/>
            <person name="Wilamowska K."/>
            <person name="Weinberg Z."/>
            <person name="Ruzzo W.L."/>
            <person name="Wloga D."/>
            <person name="Gaertig J."/>
            <person name="Frankel J."/>
            <person name="Tsao C.-C."/>
            <person name="Gorovsky M.A."/>
            <person name="Keeling P.J."/>
            <person name="Waller R.F."/>
            <person name="Patron N.J."/>
            <person name="Cherry J.M."/>
            <person name="Stover N.A."/>
            <person name="Krieger C.J."/>
            <person name="del Toro C."/>
            <person name="Ryder H.F."/>
            <person name="Williamson S.C."/>
            <person name="Barbeau R.A."/>
            <person name="Hamilton E.P."/>
            <person name="Orias E."/>
        </authorList>
    </citation>
    <scope>NUCLEOTIDE SEQUENCE [LARGE SCALE GENOMIC DNA]</scope>
    <source>
        <strain evidence="3">SB210</strain>
    </source>
</reference>
<dbReference type="EMBL" id="GG662574">
    <property type="protein sequence ID" value="EAR82264.2"/>
    <property type="molecule type" value="Genomic_DNA"/>
</dbReference>
<feature type="transmembrane region" description="Helical" evidence="1">
    <location>
        <begin position="539"/>
        <end position="560"/>
    </location>
</feature>
<accession>Q22AF2</accession>
<dbReference type="KEGG" id="tet:TTHERM_01230110"/>
<proteinExistence type="predicted"/>
<dbReference type="HOGENOM" id="CLU_518291_0_0_1"/>
<gene>
    <name evidence="2" type="ORF">TTHERM_01230110</name>
</gene>
<sequence length="593" mass="70982">MIDCFGRTFNFYLLYTDQLFCNKLITTLTNQFQIEEKEEEKQLIKERKKVEMIIGKLKIFLFIFFYISFSVKQFILTFKCQNIFYFQEQQDQQIEFYLNKDYNQKHVYTFDDNVLKASLIRDKNEQKNKESICEIKKQKMKLKTLFSGLFSLEEDQTSQSTSEESQKIILFQKYKDYQIVVRKNGDILIFQIAGDRLTLISFSKINQLSKPDTLTISSVFLYEDFLYFICENKDSYFLKAFLIVNPEKVKSIYESPEKLYDRQQSQKMMGCKIQGEYIYTLSTYFLFQVFQIDTYYKKPKLIRKIFICNMFQPHYFDLDNQKVYMIDEEKGVFEFSLHEIHQQANKTEFCLKGDSLYNKSKSGQLIIKPFSEENYFVVIGKQSNRNYLAEIQNDNAISTSDDEPFIQKIYFNKQYIFFLTQDNIHIIYRGLDEQIVKPSEKQYTFEVIGVQDLHLDENNYNNFYAITQNKIINFQVEKMKPQISCFYNQRAEIQEERLNKYLIQYVSSQCSDNSTMYCKYEMEINAYIGYTITRSDTEAFFIGLIFGVVLILIIFILYFLRAKKNQKIQSYNSFHNEMVQEMEQSEQSSHNKV</sequence>
<evidence type="ECO:0000256" key="1">
    <source>
        <dbReference type="SAM" id="Phobius"/>
    </source>
</evidence>
<dbReference type="AlphaFoldDB" id="Q22AF2"/>
<organism evidence="2 3">
    <name type="scientific">Tetrahymena thermophila (strain SB210)</name>
    <dbReference type="NCBI Taxonomy" id="312017"/>
    <lineage>
        <taxon>Eukaryota</taxon>
        <taxon>Sar</taxon>
        <taxon>Alveolata</taxon>
        <taxon>Ciliophora</taxon>
        <taxon>Intramacronucleata</taxon>
        <taxon>Oligohymenophorea</taxon>
        <taxon>Hymenostomatida</taxon>
        <taxon>Tetrahymenina</taxon>
        <taxon>Tetrahymenidae</taxon>
        <taxon>Tetrahymena</taxon>
    </lineage>
</organism>
<feature type="transmembrane region" description="Helical" evidence="1">
    <location>
        <begin position="57"/>
        <end position="76"/>
    </location>
</feature>
<keyword evidence="1" id="KW-1133">Transmembrane helix</keyword>
<dbReference type="Proteomes" id="UP000009168">
    <property type="component" value="Unassembled WGS sequence"/>
</dbReference>
<dbReference type="InParanoid" id="Q22AF2"/>
<dbReference type="RefSeq" id="XP_001029927.2">
    <property type="nucleotide sequence ID" value="XM_001029927.2"/>
</dbReference>
<protein>
    <submittedName>
        <fullName evidence="2">Transmembrane protein, putative</fullName>
    </submittedName>
</protein>
<keyword evidence="1 2" id="KW-0812">Transmembrane</keyword>
<dbReference type="GeneID" id="7827826"/>
<evidence type="ECO:0000313" key="2">
    <source>
        <dbReference type="EMBL" id="EAR82264.2"/>
    </source>
</evidence>
<keyword evidence="1" id="KW-0472">Membrane</keyword>